<dbReference type="AlphaFoldDB" id="A0AAD5QXM7"/>
<gene>
    <name evidence="1" type="ORF">KIN20_024632</name>
</gene>
<evidence type="ECO:0000313" key="2">
    <source>
        <dbReference type="Proteomes" id="UP001196413"/>
    </source>
</evidence>
<protein>
    <submittedName>
        <fullName evidence="1">Uncharacterized protein</fullName>
    </submittedName>
</protein>
<comment type="caution">
    <text evidence="1">The sequence shown here is derived from an EMBL/GenBank/DDBJ whole genome shotgun (WGS) entry which is preliminary data.</text>
</comment>
<dbReference type="Proteomes" id="UP001196413">
    <property type="component" value="Unassembled WGS sequence"/>
</dbReference>
<proteinExistence type="predicted"/>
<dbReference type="EMBL" id="JAHQIW010004999">
    <property type="protein sequence ID" value="KAJ1364511.1"/>
    <property type="molecule type" value="Genomic_DNA"/>
</dbReference>
<organism evidence="1 2">
    <name type="scientific">Parelaphostrongylus tenuis</name>
    <name type="common">Meningeal worm</name>
    <dbReference type="NCBI Taxonomy" id="148309"/>
    <lineage>
        <taxon>Eukaryota</taxon>
        <taxon>Metazoa</taxon>
        <taxon>Ecdysozoa</taxon>
        <taxon>Nematoda</taxon>
        <taxon>Chromadorea</taxon>
        <taxon>Rhabditida</taxon>
        <taxon>Rhabditina</taxon>
        <taxon>Rhabditomorpha</taxon>
        <taxon>Strongyloidea</taxon>
        <taxon>Metastrongylidae</taxon>
        <taxon>Parelaphostrongylus</taxon>
    </lineage>
</organism>
<keyword evidence="2" id="KW-1185">Reference proteome</keyword>
<accession>A0AAD5QXM7</accession>
<evidence type="ECO:0000313" key="1">
    <source>
        <dbReference type="EMBL" id="KAJ1364511.1"/>
    </source>
</evidence>
<name>A0AAD5QXM7_PARTN</name>
<sequence length="132" mass="15214">MTVLRFVATMTAVIPSTEDPAERLKINRLINLLTGSVRLFNVTVFVCYHLIPRQERRKWNSTKIDLQTSCPLANLKEFDGFIRTDFGWNRTAQRRRWIEVPASVVQICRNSVSELNRPNACHHPARKYMGGG</sequence>
<reference evidence="1" key="1">
    <citation type="submission" date="2021-06" db="EMBL/GenBank/DDBJ databases">
        <title>Parelaphostrongylus tenuis whole genome reference sequence.</title>
        <authorList>
            <person name="Garwood T.J."/>
            <person name="Larsen P.A."/>
            <person name="Fountain-Jones N.M."/>
            <person name="Garbe J.R."/>
            <person name="Macchietto M.G."/>
            <person name="Kania S.A."/>
            <person name="Gerhold R.W."/>
            <person name="Richards J.E."/>
            <person name="Wolf T.M."/>
        </authorList>
    </citation>
    <scope>NUCLEOTIDE SEQUENCE</scope>
    <source>
        <strain evidence="1">MNPRO001-30</strain>
        <tissue evidence="1">Meninges</tissue>
    </source>
</reference>